<accession>A0A7G2DAD3</accession>
<protein>
    <submittedName>
        <fullName evidence="1">Uncharacterized protein</fullName>
    </submittedName>
</protein>
<gene>
    <name evidence="1" type="ORF">TIRI35C_2112</name>
</gene>
<dbReference type="KEGG" id="tcq:TIRI35C_2112"/>
<organism evidence="1 2">
    <name type="scientific">Thermococcus camini</name>
    <dbReference type="NCBI Taxonomy" id="2016373"/>
    <lineage>
        <taxon>Archaea</taxon>
        <taxon>Methanobacteriati</taxon>
        <taxon>Methanobacteriota</taxon>
        <taxon>Thermococci</taxon>
        <taxon>Thermococcales</taxon>
        <taxon>Thermococcaceae</taxon>
        <taxon>Thermococcus</taxon>
    </lineage>
</organism>
<keyword evidence="2" id="KW-1185">Reference proteome</keyword>
<sequence>MGWKKKTFIVLILVAILIALDYQFAYVPYKKRGYPDWNYWLKRDFKCSRDRAIPHIIGVNATNERDIYLELSRYLVNGSGDTLEIRVINGTILRLISEDIYRPPKDDKNVNIWWMTIPIEKYGLGVRVNTSTRMVIKVYTIHSLDDAVLVVRMNTPHVTITYNNCTDVFNHTYWEKLVVNKEHIKVDFPTFVKRQVVEAIAWLQGFLDSL</sequence>
<dbReference type="AlphaFoldDB" id="A0A7G2DAD3"/>
<evidence type="ECO:0000313" key="2">
    <source>
        <dbReference type="Proteomes" id="UP000516304"/>
    </source>
</evidence>
<dbReference type="EMBL" id="LR881183">
    <property type="protein sequence ID" value="CAD5245266.1"/>
    <property type="molecule type" value="Genomic_DNA"/>
</dbReference>
<name>A0A7G2DAD3_9EURY</name>
<dbReference type="Proteomes" id="UP000516304">
    <property type="component" value="Chromosome TIRI35C"/>
</dbReference>
<reference evidence="1 2" key="1">
    <citation type="submission" date="2020-09" db="EMBL/GenBank/DDBJ databases">
        <authorList>
            <person name="Courtine D."/>
        </authorList>
    </citation>
    <scope>NUCLEOTIDE SEQUENCE [LARGE SCALE GENOMIC DNA]</scope>
    <source>
        <strain evidence="1 2">IRI35c</strain>
    </source>
</reference>
<dbReference type="RefSeq" id="WP_188202808.1">
    <property type="nucleotide sequence ID" value="NZ_LR881183.1"/>
</dbReference>
<proteinExistence type="predicted"/>
<dbReference type="GeneID" id="58919861"/>
<evidence type="ECO:0000313" key="1">
    <source>
        <dbReference type="EMBL" id="CAD5245266.1"/>
    </source>
</evidence>